<dbReference type="PRINTS" id="PR01438">
    <property type="entry name" value="UNVRSLSTRESS"/>
</dbReference>
<accession>A0A6P8DV25</accession>
<dbReference type="Pfam" id="PF00582">
    <property type="entry name" value="Usp"/>
    <property type="match status" value="1"/>
</dbReference>
<organism evidence="2 3">
    <name type="scientific">Punica granatum</name>
    <name type="common">Pomegranate</name>
    <dbReference type="NCBI Taxonomy" id="22663"/>
    <lineage>
        <taxon>Eukaryota</taxon>
        <taxon>Viridiplantae</taxon>
        <taxon>Streptophyta</taxon>
        <taxon>Embryophyta</taxon>
        <taxon>Tracheophyta</taxon>
        <taxon>Spermatophyta</taxon>
        <taxon>Magnoliopsida</taxon>
        <taxon>eudicotyledons</taxon>
        <taxon>Gunneridae</taxon>
        <taxon>Pentapetalae</taxon>
        <taxon>rosids</taxon>
        <taxon>malvids</taxon>
        <taxon>Myrtales</taxon>
        <taxon>Lythraceae</taxon>
        <taxon>Punica</taxon>
    </lineage>
</organism>
<dbReference type="OrthoDB" id="843225at2759"/>
<dbReference type="InterPro" id="IPR014729">
    <property type="entry name" value="Rossmann-like_a/b/a_fold"/>
</dbReference>
<proteinExistence type="predicted"/>
<evidence type="ECO:0000313" key="3">
    <source>
        <dbReference type="RefSeq" id="XP_031396053.1"/>
    </source>
</evidence>
<dbReference type="GeneID" id="116207289"/>
<dbReference type="InterPro" id="IPR006016">
    <property type="entry name" value="UspA"/>
</dbReference>
<dbReference type="CDD" id="cd23659">
    <property type="entry name" value="USP_At3g01520-like"/>
    <property type="match status" value="1"/>
</dbReference>
<protein>
    <submittedName>
        <fullName evidence="3">Universal stress protein PHOS32-like</fullName>
    </submittedName>
</protein>
<reference evidence="2" key="1">
    <citation type="journal article" date="2020" name="Plant Biotechnol. J.">
        <title>The pomegranate (Punica granatum L.) draft genome dissects genetic divergence between soft- and hard-seeded cultivars.</title>
        <authorList>
            <person name="Luo X."/>
            <person name="Li H."/>
            <person name="Wu Z."/>
            <person name="Yao W."/>
            <person name="Zhao P."/>
            <person name="Cao D."/>
            <person name="Yu H."/>
            <person name="Li K."/>
            <person name="Poudel K."/>
            <person name="Zhao D."/>
            <person name="Zhang F."/>
            <person name="Xia X."/>
            <person name="Chen L."/>
            <person name="Wang Q."/>
            <person name="Jing D."/>
            <person name="Cao S."/>
        </authorList>
    </citation>
    <scope>NUCLEOTIDE SEQUENCE [LARGE SCALE GENOMIC DNA]</scope>
    <source>
        <strain evidence="2">cv. Tunisia</strain>
    </source>
</reference>
<dbReference type="Gene3D" id="3.40.50.620">
    <property type="entry name" value="HUPs"/>
    <property type="match status" value="1"/>
</dbReference>
<reference evidence="3" key="2">
    <citation type="submission" date="2025-08" db="UniProtKB">
        <authorList>
            <consortium name="RefSeq"/>
        </authorList>
    </citation>
    <scope>IDENTIFICATION</scope>
    <source>
        <tissue evidence="3">Leaf</tissue>
    </source>
</reference>
<name>A0A6P8DV25_PUNGR</name>
<dbReference type="SUPFAM" id="SSF52402">
    <property type="entry name" value="Adenine nucleotide alpha hydrolases-like"/>
    <property type="match status" value="1"/>
</dbReference>
<dbReference type="RefSeq" id="XP_031396053.1">
    <property type="nucleotide sequence ID" value="XM_031540193.1"/>
</dbReference>
<gene>
    <name evidence="3" type="primary">LOC116207289</name>
</gene>
<dbReference type="PANTHER" id="PTHR46553:SF3">
    <property type="entry name" value="ADENINE NUCLEOTIDE ALPHA HYDROLASES-LIKE SUPERFAMILY PROTEIN"/>
    <property type="match status" value="1"/>
</dbReference>
<dbReference type="AlphaFoldDB" id="A0A6P8DV25"/>
<keyword evidence="2" id="KW-1185">Reference proteome</keyword>
<dbReference type="InterPro" id="IPR006015">
    <property type="entry name" value="Universal_stress_UspA"/>
</dbReference>
<dbReference type="Proteomes" id="UP000515151">
    <property type="component" value="Chromosome 5"/>
</dbReference>
<evidence type="ECO:0000259" key="1">
    <source>
        <dbReference type="Pfam" id="PF00582"/>
    </source>
</evidence>
<sequence>MESSSNGISTMAEKPVIVVAVDESSHSFYALEWTLDRFFVPFAPVQHYSLVIVHARPSASTILGIAGNSVADVTRVVDAELSRIADWVVEKGKELCSRESVNNVMVDVMEGDARSVICEAADKHHATILVVGSHGYGPMKRAVLGSVSDFCAHHAHCSVLIVKKPKPKH</sequence>
<dbReference type="PANTHER" id="PTHR46553">
    <property type="entry name" value="ADENINE NUCLEOTIDE ALPHA HYDROLASES-LIKE SUPERFAMILY PROTEIN"/>
    <property type="match status" value="1"/>
</dbReference>
<feature type="domain" description="UspA" evidence="1">
    <location>
        <begin position="17"/>
        <end position="163"/>
    </location>
</feature>
<evidence type="ECO:0000313" key="2">
    <source>
        <dbReference type="Proteomes" id="UP000515151"/>
    </source>
</evidence>